<dbReference type="Proteomes" id="UP001140562">
    <property type="component" value="Unassembled WGS sequence"/>
</dbReference>
<organism evidence="1 2">
    <name type="scientific">Didymella glomerata</name>
    <dbReference type="NCBI Taxonomy" id="749621"/>
    <lineage>
        <taxon>Eukaryota</taxon>
        <taxon>Fungi</taxon>
        <taxon>Dikarya</taxon>
        <taxon>Ascomycota</taxon>
        <taxon>Pezizomycotina</taxon>
        <taxon>Dothideomycetes</taxon>
        <taxon>Pleosporomycetidae</taxon>
        <taxon>Pleosporales</taxon>
        <taxon>Pleosporineae</taxon>
        <taxon>Didymellaceae</taxon>
        <taxon>Didymella</taxon>
    </lineage>
</organism>
<evidence type="ECO:0000313" key="1">
    <source>
        <dbReference type="EMBL" id="KAJ4341034.1"/>
    </source>
</evidence>
<accession>A0A9W8X6E0</accession>
<keyword evidence="2" id="KW-1185">Reference proteome</keyword>
<comment type="caution">
    <text evidence="1">The sequence shown here is derived from an EMBL/GenBank/DDBJ whole genome shotgun (WGS) entry which is preliminary data.</text>
</comment>
<evidence type="ECO:0000313" key="2">
    <source>
        <dbReference type="Proteomes" id="UP001140562"/>
    </source>
</evidence>
<sequence length="160" mass="19327">MRQILVPFMTDGKALQFSTSIVKVLIGQTENEQMFVMHESVLAARSTLFGHALQWRHERAEWERNNQEYYLEEGEQWLRDKEGKERAEELERLPSGKCSGDCEKAQREEYVAQFHEEKESYEHWEGSFSRRAQFVLEQQQNPILWNHERYVWDEDHYDKE</sequence>
<name>A0A9W8X6E0_9PLEO</name>
<protein>
    <submittedName>
        <fullName evidence="1">Uncharacterized protein</fullName>
    </submittedName>
</protein>
<proteinExistence type="predicted"/>
<dbReference type="EMBL" id="JAPEUV010000013">
    <property type="protein sequence ID" value="KAJ4341034.1"/>
    <property type="molecule type" value="Genomic_DNA"/>
</dbReference>
<gene>
    <name evidence="1" type="ORF">N0V87_002073</name>
</gene>
<dbReference type="AlphaFoldDB" id="A0A9W8X6E0"/>
<reference evidence="1" key="1">
    <citation type="submission" date="2022-10" db="EMBL/GenBank/DDBJ databases">
        <title>Tapping the CABI collections for fungal endophytes: first genome assemblies for Collariella, Neodidymelliopsis, Ascochyta clinopodiicola, Didymella pomorum, Didymosphaeria variabile, Neocosmospora piperis and Neocucurbitaria cava.</title>
        <authorList>
            <person name="Hill R."/>
        </authorList>
    </citation>
    <scope>NUCLEOTIDE SEQUENCE</scope>
    <source>
        <strain evidence="1">IMI 360193</strain>
    </source>
</reference>